<feature type="transmembrane region" description="Helical" evidence="1">
    <location>
        <begin position="62"/>
        <end position="82"/>
    </location>
</feature>
<dbReference type="AlphaFoldDB" id="A0A420I9Z6"/>
<comment type="caution">
    <text evidence="2">The sequence shown here is derived from an EMBL/GenBank/DDBJ whole genome shotgun (WGS) entry which is preliminary data.</text>
</comment>
<dbReference type="PANTHER" id="PTHR33269:SF17">
    <property type="entry name" value="NADH-UBIQUINONE OXIDOREDUCTASE CHAIN 6"/>
    <property type="match status" value="1"/>
</dbReference>
<dbReference type="STRING" id="62708.A0A420I9Z6"/>
<feature type="transmembrane region" description="Helical" evidence="1">
    <location>
        <begin position="94"/>
        <end position="113"/>
    </location>
</feature>
<gene>
    <name evidence="2" type="ORF">GcM3_104021</name>
</gene>
<name>A0A420I9Z6_9PEZI</name>
<evidence type="ECO:0000313" key="3">
    <source>
        <dbReference type="Proteomes" id="UP000283383"/>
    </source>
</evidence>
<keyword evidence="1" id="KW-1133">Transmembrane helix</keyword>
<dbReference type="GO" id="GO:0008137">
    <property type="term" value="F:NADH dehydrogenase (ubiquinone) activity"/>
    <property type="evidence" value="ECO:0007669"/>
    <property type="project" value="InterPro"/>
</dbReference>
<dbReference type="Gene3D" id="1.20.120.1200">
    <property type="entry name" value="NADH-ubiquinone/plastoquinone oxidoreductase chain 6, subunit NuoJ"/>
    <property type="match status" value="1"/>
</dbReference>
<keyword evidence="1" id="KW-0472">Membrane</keyword>
<feature type="transmembrane region" description="Helical" evidence="1">
    <location>
        <begin position="35"/>
        <end position="56"/>
    </location>
</feature>
<dbReference type="Pfam" id="PF00499">
    <property type="entry name" value="Oxidored_q3"/>
    <property type="match status" value="1"/>
</dbReference>
<accession>A0A420I9Z6</accession>
<evidence type="ECO:0000256" key="1">
    <source>
        <dbReference type="SAM" id="Phobius"/>
    </source>
</evidence>
<dbReference type="InterPro" id="IPR001457">
    <property type="entry name" value="NADH_UbQ/plastoQ_OxRdtase_su6"/>
</dbReference>
<dbReference type="EMBL" id="MCBQ01010445">
    <property type="protein sequence ID" value="RKF71341.1"/>
    <property type="molecule type" value="Genomic_DNA"/>
</dbReference>
<keyword evidence="1" id="KW-0812">Transmembrane</keyword>
<proteinExistence type="predicted"/>
<dbReference type="PANTHER" id="PTHR33269">
    <property type="entry name" value="NADH-UBIQUINONE OXIDOREDUCTASE CHAIN 6"/>
    <property type="match status" value="1"/>
</dbReference>
<dbReference type="InterPro" id="IPR042106">
    <property type="entry name" value="Nuo/plastoQ_OxRdtase_6_NuoJ"/>
</dbReference>
<reference evidence="2 3" key="1">
    <citation type="journal article" date="2018" name="BMC Genomics">
        <title>Comparative genome analyses reveal sequence features reflecting distinct modes of host-adaptation between dicot and monocot powdery mildew.</title>
        <authorList>
            <person name="Wu Y."/>
            <person name="Ma X."/>
            <person name="Pan Z."/>
            <person name="Kale S.D."/>
            <person name="Song Y."/>
            <person name="King H."/>
            <person name="Zhang Q."/>
            <person name="Presley C."/>
            <person name="Deng X."/>
            <person name="Wei C.I."/>
            <person name="Xiao S."/>
        </authorList>
    </citation>
    <scope>NUCLEOTIDE SEQUENCE [LARGE SCALE GENOMIC DNA]</scope>
    <source>
        <strain evidence="2">UMSG3</strain>
    </source>
</reference>
<dbReference type="Proteomes" id="UP000283383">
    <property type="component" value="Unassembled WGS sequence"/>
</dbReference>
<organism evidence="2 3">
    <name type="scientific">Golovinomyces cichoracearum</name>
    <dbReference type="NCBI Taxonomy" id="62708"/>
    <lineage>
        <taxon>Eukaryota</taxon>
        <taxon>Fungi</taxon>
        <taxon>Dikarya</taxon>
        <taxon>Ascomycota</taxon>
        <taxon>Pezizomycotina</taxon>
        <taxon>Leotiomycetes</taxon>
        <taxon>Erysiphales</taxon>
        <taxon>Erysiphaceae</taxon>
        <taxon>Golovinomyces</taxon>
    </lineage>
</organism>
<sequence length="158" mass="17162">MAIGHRSTGLPDIIYGLALALAFSTIASKNPIVSVLYLIALFVNIASLLILIGYNFLGLAYILVYVGAISILFLFILMLINIRTSELVHNTVKDIPLVLGVAASFMVTVSVGLPTNQTESTVFSDYAKTYQETLINIEDESVRLIDLKQYIGFASSKG</sequence>
<feature type="transmembrane region" description="Helical" evidence="1">
    <location>
        <begin position="12"/>
        <end position="28"/>
    </location>
</feature>
<keyword evidence="3" id="KW-1185">Reference proteome</keyword>
<evidence type="ECO:0000313" key="2">
    <source>
        <dbReference type="EMBL" id="RKF71341.1"/>
    </source>
</evidence>
<protein>
    <submittedName>
        <fullName evidence="2">Putative 25.4 kDa protein in COX3 5'region</fullName>
    </submittedName>
</protein>